<comment type="subcellular location">
    <subcellularLocation>
        <location evidence="1">Nucleus</location>
    </subcellularLocation>
</comment>
<evidence type="ECO:0000256" key="3">
    <source>
        <dbReference type="ARBA" id="ARBA00023015"/>
    </source>
</evidence>
<dbReference type="AlphaFoldDB" id="B7G3C2"/>
<evidence type="ECO:0000256" key="1">
    <source>
        <dbReference type="ARBA" id="ARBA00004123"/>
    </source>
</evidence>
<keyword evidence="5" id="KW-0539">Nucleus</keyword>
<dbReference type="PROSITE" id="PS51640">
    <property type="entry name" value="MRG"/>
    <property type="match status" value="1"/>
</dbReference>
<feature type="domain" description="MSL3 chromodomain-like" evidence="8">
    <location>
        <begin position="19"/>
        <end position="61"/>
    </location>
</feature>
<gene>
    <name evidence="9" type="ORF">PHATRDRAFT_47425</name>
</gene>
<dbReference type="Gene3D" id="1.10.274.30">
    <property type="entry name" value="MRG domain"/>
    <property type="match status" value="1"/>
</dbReference>
<sequence length="394" mass="45983">MTVFVTKQFDEADTALQKEDEPVWHYFVHYQKWNVNWDRWVPEHNVFDHSVEMQTYAARLAKEIAELKKVLSRKAKGKKAFQTIDGVEFLRAWTKKRAEIDAEFKLGQIKEQGVPADVEFSDVKVSKKPQFKHMKEGWTRQNLEAELSLRQKSLTNKRAQSNSNKISLPFALKRVLVEDWEIICQCEMVPQLPTSVTIRQALTQYLSTKNLILPDERNKDLFAPLENEANEEEGIISLDSSIAETVDTKHSCDDNNSQEWIDMANGMMMFFDEALPVRLLYEAELPQVRVMNRILEYAQVRDVDIYGCEYLLRLLVRLPDLVASGVDEVEARSIFAKINDFVRFLHKNQATLLKQNFRKLNNLEVKERQKMLKRAEERKRKGEAIEDHSEATYP</sequence>
<dbReference type="Proteomes" id="UP000000759">
    <property type="component" value="Chromosome 13"/>
</dbReference>
<reference evidence="9 10" key="1">
    <citation type="journal article" date="2008" name="Nature">
        <title>The Phaeodactylum genome reveals the evolutionary history of diatom genomes.</title>
        <authorList>
            <person name="Bowler C."/>
            <person name="Allen A.E."/>
            <person name="Badger J.H."/>
            <person name="Grimwood J."/>
            <person name="Jabbari K."/>
            <person name="Kuo A."/>
            <person name="Maheswari U."/>
            <person name="Martens C."/>
            <person name="Maumus F."/>
            <person name="Otillar R.P."/>
            <person name="Rayko E."/>
            <person name="Salamov A."/>
            <person name="Vandepoele K."/>
            <person name="Beszteri B."/>
            <person name="Gruber A."/>
            <person name="Heijde M."/>
            <person name="Katinka M."/>
            <person name="Mock T."/>
            <person name="Valentin K."/>
            <person name="Verret F."/>
            <person name="Berges J.A."/>
            <person name="Brownlee C."/>
            <person name="Cadoret J.P."/>
            <person name="Chiovitti A."/>
            <person name="Choi C.J."/>
            <person name="Coesel S."/>
            <person name="De Martino A."/>
            <person name="Detter J.C."/>
            <person name="Durkin C."/>
            <person name="Falciatore A."/>
            <person name="Fournet J."/>
            <person name="Haruta M."/>
            <person name="Huysman M.J."/>
            <person name="Jenkins B.D."/>
            <person name="Jiroutova K."/>
            <person name="Jorgensen R.E."/>
            <person name="Joubert Y."/>
            <person name="Kaplan A."/>
            <person name="Kroger N."/>
            <person name="Kroth P.G."/>
            <person name="La Roche J."/>
            <person name="Lindquist E."/>
            <person name="Lommer M."/>
            <person name="Martin-Jezequel V."/>
            <person name="Lopez P.J."/>
            <person name="Lucas S."/>
            <person name="Mangogna M."/>
            <person name="McGinnis K."/>
            <person name="Medlin L.K."/>
            <person name="Montsant A."/>
            <person name="Oudot-Le Secq M.P."/>
            <person name="Napoli C."/>
            <person name="Obornik M."/>
            <person name="Parker M.S."/>
            <person name="Petit J.L."/>
            <person name="Porcel B.M."/>
            <person name="Poulsen N."/>
            <person name="Robison M."/>
            <person name="Rychlewski L."/>
            <person name="Rynearson T.A."/>
            <person name="Schmutz J."/>
            <person name="Shapiro H."/>
            <person name="Siaut M."/>
            <person name="Stanley M."/>
            <person name="Sussman M.R."/>
            <person name="Taylor A.R."/>
            <person name="Vardi A."/>
            <person name="von Dassow P."/>
            <person name="Vyverman W."/>
            <person name="Willis A."/>
            <person name="Wyrwicz L.S."/>
            <person name="Rokhsar D.S."/>
            <person name="Weissenbach J."/>
            <person name="Armbrust E.V."/>
            <person name="Green B.R."/>
            <person name="Van de Peer Y."/>
            <person name="Grigoriev I.V."/>
        </authorList>
    </citation>
    <scope>NUCLEOTIDE SEQUENCE [LARGE SCALE GENOMIC DNA]</scope>
    <source>
        <strain evidence="9 10">CCAP 1055/1</strain>
    </source>
</reference>
<dbReference type="EMBL" id="CM000615">
    <property type="protein sequence ID" value="EEC46976.1"/>
    <property type="molecule type" value="Genomic_DNA"/>
</dbReference>
<dbReference type="eggNOG" id="KOG3001">
    <property type="taxonomic scope" value="Eukaryota"/>
</dbReference>
<dbReference type="KEGG" id="pti:PHATRDRAFT_47425"/>
<dbReference type="HOGENOM" id="CLU_528394_0_0_1"/>
<evidence type="ECO:0000256" key="5">
    <source>
        <dbReference type="ARBA" id="ARBA00023242"/>
    </source>
</evidence>
<dbReference type="InterPro" id="IPR016197">
    <property type="entry name" value="Chromo-like_dom_sf"/>
</dbReference>
<reference evidence="10" key="2">
    <citation type="submission" date="2008-08" db="EMBL/GenBank/DDBJ databases">
        <authorList>
            <consortium name="Diatom Consortium"/>
            <person name="Grigoriev I."/>
            <person name="Grimwood J."/>
            <person name="Kuo A."/>
            <person name="Otillar R.P."/>
            <person name="Salamov A."/>
            <person name="Detter J.C."/>
            <person name="Lindquist E."/>
            <person name="Shapiro H."/>
            <person name="Lucas S."/>
            <person name="Glavina del Rio T."/>
            <person name="Pitluck S."/>
            <person name="Rokhsar D."/>
            <person name="Bowler C."/>
        </authorList>
    </citation>
    <scope>GENOME REANNOTATION</scope>
    <source>
        <strain evidence="10">CCAP 1055/1</strain>
    </source>
</reference>
<dbReference type="OrthoDB" id="124855at2759"/>
<dbReference type="GeneID" id="7202557"/>
<dbReference type="InterPro" id="IPR038217">
    <property type="entry name" value="MRG_C_sf"/>
</dbReference>
<dbReference type="GO" id="GO:0000123">
    <property type="term" value="C:histone acetyltransferase complex"/>
    <property type="evidence" value="ECO:0007669"/>
    <property type="project" value="TreeGrafter"/>
</dbReference>
<dbReference type="GO" id="GO:0006355">
    <property type="term" value="P:regulation of DNA-templated transcription"/>
    <property type="evidence" value="ECO:0007669"/>
    <property type="project" value="InterPro"/>
</dbReference>
<evidence type="ECO:0000256" key="6">
    <source>
        <dbReference type="SAM" id="MobiDB-lite"/>
    </source>
</evidence>
<protein>
    <recommendedName>
        <fullName evidence="11">MRG domain-containing protein</fullName>
    </recommendedName>
</protein>
<evidence type="ECO:0000313" key="10">
    <source>
        <dbReference type="Proteomes" id="UP000000759"/>
    </source>
</evidence>
<evidence type="ECO:0000313" key="9">
    <source>
        <dbReference type="EMBL" id="EEC46976.1"/>
    </source>
</evidence>
<dbReference type="RefSeq" id="XP_002181762.1">
    <property type="nucleotide sequence ID" value="XM_002181726.1"/>
</dbReference>
<dbReference type="InterPro" id="IPR053820">
    <property type="entry name" value="MSL3_chromo-like"/>
</dbReference>
<dbReference type="PANTHER" id="PTHR10880:SF15">
    <property type="entry name" value="MSL COMPLEX SUBUNIT 3"/>
    <property type="match status" value="1"/>
</dbReference>
<dbReference type="InterPro" id="IPR026541">
    <property type="entry name" value="MRG_dom"/>
</dbReference>
<dbReference type="SUPFAM" id="SSF54160">
    <property type="entry name" value="Chromo domain-like"/>
    <property type="match status" value="1"/>
</dbReference>
<organism evidence="9 10">
    <name type="scientific">Phaeodactylum tricornutum (strain CCAP 1055/1)</name>
    <dbReference type="NCBI Taxonomy" id="556484"/>
    <lineage>
        <taxon>Eukaryota</taxon>
        <taxon>Sar</taxon>
        <taxon>Stramenopiles</taxon>
        <taxon>Ochrophyta</taxon>
        <taxon>Bacillariophyta</taxon>
        <taxon>Bacillariophyceae</taxon>
        <taxon>Bacillariophycidae</taxon>
        <taxon>Naviculales</taxon>
        <taxon>Phaeodactylaceae</taxon>
        <taxon>Phaeodactylum</taxon>
    </lineage>
</organism>
<keyword evidence="2" id="KW-0156">Chromatin regulator</keyword>
<evidence type="ECO:0000259" key="8">
    <source>
        <dbReference type="Pfam" id="PF22732"/>
    </source>
</evidence>
<dbReference type="InParanoid" id="B7G3C2"/>
<evidence type="ECO:0008006" key="11">
    <source>
        <dbReference type="Google" id="ProtNLM"/>
    </source>
</evidence>
<accession>B7G3C2</accession>
<dbReference type="Gene3D" id="2.30.30.140">
    <property type="match status" value="1"/>
</dbReference>
<evidence type="ECO:0000256" key="4">
    <source>
        <dbReference type="ARBA" id="ARBA00023163"/>
    </source>
</evidence>
<name>B7G3C2_PHATC</name>
<keyword evidence="10" id="KW-1185">Reference proteome</keyword>
<evidence type="ECO:0000256" key="2">
    <source>
        <dbReference type="ARBA" id="ARBA00022853"/>
    </source>
</evidence>
<dbReference type="STRING" id="556484.B7G3C2"/>
<feature type="region of interest" description="Disordered" evidence="6">
    <location>
        <begin position="371"/>
        <end position="394"/>
    </location>
</feature>
<feature type="domain" description="MRG" evidence="7">
    <location>
        <begin position="156"/>
        <end position="356"/>
    </location>
</feature>
<dbReference type="PaxDb" id="2850-Phatr47425"/>
<dbReference type="Pfam" id="PF05712">
    <property type="entry name" value="MRG"/>
    <property type="match status" value="1"/>
</dbReference>
<dbReference type="Pfam" id="PF22732">
    <property type="entry name" value="MSL3_chromo-like"/>
    <property type="match status" value="1"/>
</dbReference>
<dbReference type="GO" id="GO:0005634">
    <property type="term" value="C:nucleus"/>
    <property type="evidence" value="ECO:0007669"/>
    <property type="project" value="UniProtKB-SubCell"/>
</dbReference>
<dbReference type="PANTHER" id="PTHR10880">
    <property type="entry name" value="MORTALITY FACTOR 4-LIKE PROTEIN"/>
    <property type="match status" value="1"/>
</dbReference>
<dbReference type="InterPro" id="IPR008676">
    <property type="entry name" value="MRG"/>
</dbReference>
<keyword evidence="4" id="KW-0804">Transcription</keyword>
<dbReference type="GO" id="GO:0006325">
    <property type="term" value="P:chromatin organization"/>
    <property type="evidence" value="ECO:0007669"/>
    <property type="project" value="UniProtKB-KW"/>
</dbReference>
<evidence type="ECO:0000259" key="7">
    <source>
        <dbReference type="Pfam" id="PF05712"/>
    </source>
</evidence>
<keyword evidence="3" id="KW-0805">Transcription regulation</keyword>
<proteinExistence type="predicted"/>